<feature type="transmembrane region" description="Helical" evidence="6">
    <location>
        <begin position="376"/>
        <end position="393"/>
    </location>
</feature>
<keyword evidence="6" id="KW-0406">Ion transport</keyword>
<comment type="caution">
    <text evidence="7">The sequence shown here is derived from an EMBL/GenBank/DDBJ whole genome shotgun (WGS) entry which is preliminary data.</text>
</comment>
<evidence type="ECO:0000256" key="1">
    <source>
        <dbReference type="ARBA" id="ARBA00004429"/>
    </source>
</evidence>
<keyword evidence="4 6" id="KW-1133">Transmembrane helix</keyword>
<feature type="transmembrane region" description="Helical" evidence="6">
    <location>
        <begin position="273"/>
        <end position="294"/>
    </location>
</feature>
<comment type="subcellular location">
    <subcellularLocation>
        <location evidence="1">Cell inner membrane</location>
        <topology evidence="1">Multi-pass membrane protein</topology>
    </subcellularLocation>
    <subcellularLocation>
        <location evidence="6">Cell membrane</location>
        <topology evidence="6">Multi-pass membrane protein</topology>
    </subcellularLocation>
</comment>
<keyword evidence="6" id="KW-0739">Sodium transport</keyword>
<dbReference type="NCBIfam" id="TIGR00773">
    <property type="entry name" value="NhaA"/>
    <property type="match status" value="1"/>
</dbReference>
<proteinExistence type="inferred from homology"/>
<evidence type="ECO:0000313" key="8">
    <source>
        <dbReference type="Proteomes" id="UP001206572"/>
    </source>
</evidence>
<feature type="transmembrane region" description="Helical" evidence="6">
    <location>
        <begin position="163"/>
        <end position="185"/>
    </location>
</feature>
<evidence type="ECO:0000256" key="5">
    <source>
        <dbReference type="ARBA" id="ARBA00023136"/>
    </source>
</evidence>
<keyword evidence="6" id="KW-0050">Antiport</keyword>
<feature type="transmembrane region" description="Helical" evidence="6">
    <location>
        <begin position="191"/>
        <end position="207"/>
    </location>
</feature>
<feature type="transmembrane region" description="Helical" evidence="6">
    <location>
        <begin position="135"/>
        <end position="156"/>
    </location>
</feature>
<feature type="transmembrane region" description="Helical" evidence="6">
    <location>
        <begin position="342"/>
        <end position="364"/>
    </location>
</feature>
<dbReference type="Gene3D" id="1.20.1530.10">
    <property type="entry name" value="Na+/H+ antiporter like domain"/>
    <property type="match status" value="1"/>
</dbReference>
<comment type="function">
    <text evidence="6">Na(+)/H(+) antiporter that extrudes sodium in exchange for external protons.</text>
</comment>
<dbReference type="Proteomes" id="UP001206572">
    <property type="component" value="Unassembled WGS sequence"/>
</dbReference>
<keyword evidence="3 6" id="KW-0812">Transmembrane</keyword>
<dbReference type="InterPro" id="IPR004670">
    <property type="entry name" value="NhaA"/>
</dbReference>
<dbReference type="RefSeq" id="WP_258828493.1">
    <property type="nucleotide sequence ID" value="NZ_JANUHA010000009.1"/>
</dbReference>
<dbReference type="Pfam" id="PF06965">
    <property type="entry name" value="Na_H_antiport_1"/>
    <property type="match status" value="1"/>
</dbReference>
<dbReference type="InterPro" id="IPR023171">
    <property type="entry name" value="Na/H_antiporter_dom_sf"/>
</dbReference>
<evidence type="ECO:0000256" key="2">
    <source>
        <dbReference type="ARBA" id="ARBA00022475"/>
    </source>
</evidence>
<comment type="catalytic activity">
    <reaction evidence="6">
        <text>Na(+)(in) + 2 H(+)(out) = Na(+)(out) + 2 H(+)(in)</text>
        <dbReference type="Rhea" id="RHEA:29251"/>
        <dbReference type="ChEBI" id="CHEBI:15378"/>
        <dbReference type="ChEBI" id="CHEBI:29101"/>
    </reaction>
</comment>
<name>A0ABT2AMK1_9BURK</name>
<feature type="transmembrane region" description="Helical" evidence="6">
    <location>
        <begin position="74"/>
        <end position="91"/>
    </location>
</feature>
<keyword evidence="8" id="KW-1185">Reference proteome</keyword>
<accession>A0ABT2AMK1</accession>
<dbReference type="NCBIfam" id="NF007112">
    <property type="entry name" value="PRK09561.1"/>
    <property type="match status" value="1"/>
</dbReference>
<feature type="transmembrane region" description="Helical" evidence="6">
    <location>
        <begin position="306"/>
        <end position="330"/>
    </location>
</feature>
<protein>
    <recommendedName>
        <fullName evidence="6">Na(+)/H(+) antiporter NhaA</fullName>
    </recommendedName>
    <alternativeName>
        <fullName evidence="6">Sodium/proton antiporter NhaA</fullName>
    </alternativeName>
</protein>
<feature type="transmembrane region" description="Helical" evidence="6">
    <location>
        <begin position="214"/>
        <end position="230"/>
    </location>
</feature>
<dbReference type="PANTHER" id="PTHR30341:SF0">
    <property type="entry name" value="NA(+)_H(+) ANTIPORTER NHAA"/>
    <property type="match status" value="1"/>
</dbReference>
<dbReference type="NCBIfam" id="NF007111">
    <property type="entry name" value="PRK09560.1"/>
    <property type="match status" value="1"/>
</dbReference>
<keyword evidence="5 6" id="KW-0472">Membrane</keyword>
<dbReference type="HAMAP" id="MF_01844">
    <property type="entry name" value="NhaA"/>
    <property type="match status" value="1"/>
</dbReference>
<evidence type="ECO:0000256" key="4">
    <source>
        <dbReference type="ARBA" id="ARBA00022989"/>
    </source>
</evidence>
<evidence type="ECO:0000256" key="3">
    <source>
        <dbReference type="ARBA" id="ARBA00022692"/>
    </source>
</evidence>
<dbReference type="PANTHER" id="PTHR30341">
    <property type="entry name" value="SODIUM ION/PROTON ANTIPORTER NHAA-RELATED"/>
    <property type="match status" value="1"/>
</dbReference>
<feature type="transmembrane region" description="Helical" evidence="6">
    <location>
        <begin position="236"/>
        <end position="253"/>
    </location>
</feature>
<evidence type="ECO:0000256" key="6">
    <source>
        <dbReference type="HAMAP-Rule" id="MF_01844"/>
    </source>
</evidence>
<keyword evidence="6" id="KW-0915">Sodium</keyword>
<reference evidence="7 8" key="1">
    <citation type="submission" date="2022-08" db="EMBL/GenBank/DDBJ databases">
        <title>Reclassification of Massilia species as members of the genera Telluria, Duganella, Pseudoduganella, Mokoshia gen. nov. and Zemynaea gen. nov. using orthogonal and non-orthogonal genome-based approaches.</title>
        <authorList>
            <person name="Bowman J.P."/>
        </authorList>
    </citation>
    <scope>NUCLEOTIDE SEQUENCE [LARGE SCALE GENOMIC DNA]</scope>
    <source>
        <strain evidence="7 8">JCM 31661</strain>
    </source>
</reference>
<comment type="similarity">
    <text evidence="6">Belongs to the NhaA Na(+)/H(+) (TC 2.A.33) antiporter family.</text>
</comment>
<organism evidence="7 8">
    <name type="scientific">Massilia agri</name>
    <dbReference type="NCBI Taxonomy" id="1886785"/>
    <lineage>
        <taxon>Bacteria</taxon>
        <taxon>Pseudomonadati</taxon>
        <taxon>Pseudomonadota</taxon>
        <taxon>Betaproteobacteria</taxon>
        <taxon>Burkholderiales</taxon>
        <taxon>Oxalobacteraceae</taxon>
        <taxon>Telluria group</taxon>
        <taxon>Massilia</taxon>
    </lineage>
</organism>
<sequence length="415" mass="43735">MVGPPRGFIATIMPFFTSVRLSSTFKSFFASSKSGGIVLILCTLLSLALANSPFGPSWLGFWQQYVAGLSIEHWVNDALMAIFFLMIGLELERELYNGELSDLRNALLPILAAIGGIVVPASIHFAFNNGSPTQAGVGIPMATDIAFALGVLALLGSRVPASLKIFLTALAVMDDLGAIIVIALFYSTGLSVAYLAGALAVFALLVLMNRVLRVMALLPYLVGGALMWFLMLKSGVHATIAGVLLAFAIPYSARQDDEKSPSHRLEHLLHKPVAFLILPIFALANTGIVVGAGWAEELLSPNSLGIMLGLVAGKPVGIVLFSFAAVALGLCRLPLDLAWRHVIGAGLLGGIGFTMSIFITNLAFTGAPDAINASKMAILLASLTAGVAGFVWLKMRGAPTPVDDDPDTLDFDAAR</sequence>
<gene>
    <name evidence="6 7" type="primary">nhaA</name>
    <name evidence="7" type="ORF">NX780_14040</name>
</gene>
<dbReference type="EMBL" id="JANUHA010000009">
    <property type="protein sequence ID" value="MCS0597467.1"/>
    <property type="molecule type" value="Genomic_DNA"/>
</dbReference>
<keyword evidence="6" id="KW-0813">Transport</keyword>
<evidence type="ECO:0000313" key="7">
    <source>
        <dbReference type="EMBL" id="MCS0597467.1"/>
    </source>
</evidence>
<feature type="transmembrane region" description="Helical" evidence="6">
    <location>
        <begin position="103"/>
        <end position="123"/>
    </location>
</feature>
<keyword evidence="2 6" id="KW-1003">Cell membrane</keyword>